<evidence type="ECO:0000256" key="1">
    <source>
        <dbReference type="SAM" id="MobiDB-lite"/>
    </source>
</evidence>
<keyword evidence="2" id="KW-0812">Transmembrane</keyword>
<feature type="transmembrane region" description="Helical" evidence="2">
    <location>
        <begin position="24"/>
        <end position="42"/>
    </location>
</feature>
<proteinExistence type="predicted"/>
<evidence type="ECO:0000256" key="2">
    <source>
        <dbReference type="SAM" id="Phobius"/>
    </source>
</evidence>
<evidence type="ECO:0000313" key="4">
    <source>
        <dbReference type="Proteomes" id="UP000317039"/>
    </source>
</evidence>
<keyword evidence="2" id="KW-1133">Transmembrane helix</keyword>
<evidence type="ECO:0000313" key="3">
    <source>
        <dbReference type="EMBL" id="QDP80013.1"/>
    </source>
</evidence>
<sequence>MHDDYVVPPKGYVPIRAWPHSMRLSAWYALLGVVLLVVGSLADKPPGTMLAAVGIMMVLGWVFPRRTTVESRSAPPVLHAQRLRDPQLIAVLSGVGLGAAALSDGLHGGGRSSRSWESRSSRSPRM</sequence>
<accession>A0A516NM77</accession>
<dbReference type="RefSeq" id="WP_143981349.1">
    <property type="nucleotide sequence ID" value="NZ_CP041695.1"/>
</dbReference>
<name>A0A516NM77_9NOCA</name>
<dbReference type="Proteomes" id="UP000317039">
    <property type="component" value="Chromosome"/>
</dbReference>
<feature type="transmembrane region" description="Helical" evidence="2">
    <location>
        <begin position="48"/>
        <end position="64"/>
    </location>
</feature>
<feature type="region of interest" description="Disordered" evidence="1">
    <location>
        <begin position="103"/>
        <end position="126"/>
    </location>
</feature>
<protein>
    <submittedName>
        <fullName evidence="3">Uncharacterized protein</fullName>
    </submittedName>
</protein>
<dbReference type="KEGG" id="nod:FOH10_16145"/>
<gene>
    <name evidence="3" type="ORF">FOH10_16145</name>
</gene>
<dbReference type="GeneID" id="80333908"/>
<keyword evidence="2" id="KW-0472">Membrane</keyword>
<reference evidence="3 4" key="1">
    <citation type="submission" date="2019-07" db="EMBL/GenBank/DDBJ databases">
        <title>Complete Genome Sequence and Methylome Analysis of Nocardia otitidis-caviarum NEB252.</title>
        <authorList>
            <person name="Fomenkov A."/>
            <person name="Anton B.P."/>
            <person name="Vincze T."/>
            <person name="Roberts R.J."/>
        </authorList>
    </citation>
    <scope>NUCLEOTIDE SEQUENCE [LARGE SCALE GENOMIC DNA]</scope>
    <source>
        <strain evidence="3 4">NEB252</strain>
    </source>
</reference>
<dbReference type="EMBL" id="CP041695">
    <property type="protein sequence ID" value="QDP80013.1"/>
    <property type="molecule type" value="Genomic_DNA"/>
</dbReference>
<organism evidence="3 4">
    <name type="scientific">Nocardia otitidiscaviarum</name>
    <dbReference type="NCBI Taxonomy" id="1823"/>
    <lineage>
        <taxon>Bacteria</taxon>
        <taxon>Bacillati</taxon>
        <taxon>Actinomycetota</taxon>
        <taxon>Actinomycetes</taxon>
        <taxon>Mycobacteriales</taxon>
        <taxon>Nocardiaceae</taxon>
        <taxon>Nocardia</taxon>
    </lineage>
</organism>
<dbReference type="AlphaFoldDB" id="A0A516NM77"/>